<organism evidence="1 2">
    <name type="scientific">Apiospora phragmitis</name>
    <dbReference type="NCBI Taxonomy" id="2905665"/>
    <lineage>
        <taxon>Eukaryota</taxon>
        <taxon>Fungi</taxon>
        <taxon>Dikarya</taxon>
        <taxon>Ascomycota</taxon>
        <taxon>Pezizomycotina</taxon>
        <taxon>Sordariomycetes</taxon>
        <taxon>Xylariomycetidae</taxon>
        <taxon>Amphisphaeriales</taxon>
        <taxon>Apiosporaceae</taxon>
        <taxon>Apiospora</taxon>
    </lineage>
</organism>
<dbReference type="RefSeq" id="XP_066716302.1">
    <property type="nucleotide sequence ID" value="XM_066857033.1"/>
</dbReference>
<proteinExistence type="predicted"/>
<sequence>MFNGHGTHDLLCIVAMAGSPLIPPLEVRNVSKASQRSRLGELRLEVPFATFGIWCYILKPYQTRFLPTHLYRSNP</sequence>
<reference evidence="1 2" key="1">
    <citation type="submission" date="2023-01" db="EMBL/GenBank/DDBJ databases">
        <title>Analysis of 21 Apiospora genomes using comparative genomics revels a genus with tremendous synthesis potential of carbohydrate active enzymes and secondary metabolites.</title>
        <authorList>
            <person name="Sorensen T."/>
        </authorList>
    </citation>
    <scope>NUCLEOTIDE SEQUENCE [LARGE SCALE GENOMIC DNA]</scope>
    <source>
        <strain evidence="1 2">CBS 135458</strain>
    </source>
</reference>
<evidence type="ECO:0000313" key="2">
    <source>
        <dbReference type="Proteomes" id="UP001480595"/>
    </source>
</evidence>
<comment type="caution">
    <text evidence="1">The sequence shown here is derived from an EMBL/GenBank/DDBJ whole genome shotgun (WGS) entry which is preliminary data.</text>
</comment>
<keyword evidence="2" id="KW-1185">Reference proteome</keyword>
<dbReference type="EMBL" id="JAQQWL010000006">
    <property type="protein sequence ID" value="KAK8069008.1"/>
    <property type="molecule type" value="Genomic_DNA"/>
</dbReference>
<accession>A0ABR1VCU6</accession>
<dbReference type="GeneID" id="92090096"/>
<evidence type="ECO:0000313" key="1">
    <source>
        <dbReference type="EMBL" id="KAK8069008.1"/>
    </source>
</evidence>
<name>A0ABR1VCU6_9PEZI</name>
<protein>
    <submittedName>
        <fullName evidence="1">Uncharacterized protein</fullName>
    </submittedName>
</protein>
<gene>
    <name evidence="1" type="ORF">PG994_005624</name>
</gene>
<dbReference type="Proteomes" id="UP001480595">
    <property type="component" value="Unassembled WGS sequence"/>
</dbReference>